<dbReference type="EMBL" id="JBHSWG010000001">
    <property type="protein sequence ID" value="MFC6760392.1"/>
    <property type="molecule type" value="Genomic_DNA"/>
</dbReference>
<gene>
    <name evidence="1" type="ORF">ACFQFQ_14275</name>
</gene>
<evidence type="ECO:0000313" key="2">
    <source>
        <dbReference type="Proteomes" id="UP001596353"/>
    </source>
</evidence>
<proteinExistence type="predicted"/>
<reference evidence="2" key="1">
    <citation type="journal article" date="2019" name="Int. J. Syst. Evol. Microbiol.">
        <title>The Global Catalogue of Microorganisms (GCM) 10K type strain sequencing project: providing services to taxonomists for standard genome sequencing and annotation.</title>
        <authorList>
            <consortium name="The Broad Institute Genomics Platform"/>
            <consortium name="The Broad Institute Genome Sequencing Center for Infectious Disease"/>
            <person name="Wu L."/>
            <person name="Ma J."/>
        </authorList>
    </citation>
    <scope>NUCLEOTIDE SEQUENCE [LARGE SCALE GENOMIC DNA]</scope>
    <source>
        <strain evidence="2">CCUG 66188</strain>
    </source>
</reference>
<name>A0ABW2B5E7_9RHOB</name>
<sequence>MTGVSGGGVPVDRTLQAATALCAKVQRQPGEDYRNDLAQFETSVELLILDQTGCQRGGDKEIDVSACRSLRNGARTCFATPVPNHPPCNILSVLI</sequence>
<comment type="caution">
    <text evidence="1">The sequence shown here is derived from an EMBL/GenBank/DDBJ whole genome shotgun (WGS) entry which is preliminary data.</text>
</comment>
<dbReference type="Proteomes" id="UP001596353">
    <property type="component" value="Unassembled WGS sequence"/>
</dbReference>
<protein>
    <submittedName>
        <fullName evidence="1">Uncharacterized protein</fullName>
    </submittedName>
</protein>
<evidence type="ECO:0000313" key="1">
    <source>
        <dbReference type="EMBL" id="MFC6760392.1"/>
    </source>
</evidence>
<accession>A0ABW2B5E7</accession>
<organism evidence="1 2">
    <name type="scientific">Sulfitobacter porphyrae</name>
    <dbReference type="NCBI Taxonomy" id="1246864"/>
    <lineage>
        <taxon>Bacteria</taxon>
        <taxon>Pseudomonadati</taxon>
        <taxon>Pseudomonadota</taxon>
        <taxon>Alphaproteobacteria</taxon>
        <taxon>Rhodobacterales</taxon>
        <taxon>Roseobacteraceae</taxon>
        <taxon>Sulfitobacter</taxon>
    </lineage>
</organism>
<keyword evidence="2" id="KW-1185">Reference proteome</keyword>